<comment type="caution">
    <text evidence="1">The sequence shown here is derived from an EMBL/GenBank/DDBJ whole genome shotgun (WGS) entry which is preliminary data.</text>
</comment>
<sequence length="103" mass="12104">MSNDNRLDNGMRWRIYGKQELVTSADDQCSPVSNLCNQFQDTRCIGRKPGLRFPMKIEDRYLVQNGDIRQDEFHRSKVSREMDVFRCLSLAYCRTQQSTFGMV</sequence>
<organism evidence="1 2">
    <name type="scientific">Trichonephila inaurata madagascariensis</name>
    <dbReference type="NCBI Taxonomy" id="2747483"/>
    <lineage>
        <taxon>Eukaryota</taxon>
        <taxon>Metazoa</taxon>
        <taxon>Ecdysozoa</taxon>
        <taxon>Arthropoda</taxon>
        <taxon>Chelicerata</taxon>
        <taxon>Arachnida</taxon>
        <taxon>Araneae</taxon>
        <taxon>Araneomorphae</taxon>
        <taxon>Entelegynae</taxon>
        <taxon>Araneoidea</taxon>
        <taxon>Nephilidae</taxon>
        <taxon>Trichonephila</taxon>
        <taxon>Trichonephila inaurata</taxon>
    </lineage>
</organism>
<gene>
    <name evidence="1" type="ORF">TNIN_437731</name>
</gene>
<name>A0A8X6WYL0_9ARAC</name>
<keyword evidence="2" id="KW-1185">Reference proteome</keyword>
<reference evidence="1" key="1">
    <citation type="submission" date="2020-08" db="EMBL/GenBank/DDBJ databases">
        <title>Multicomponent nature underlies the extraordinary mechanical properties of spider dragline silk.</title>
        <authorList>
            <person name="Kono N."/>
            <person name="Nakamura H."/>
            <person name="Mori M."/>
            <person name="Yoshida Y."/>
            <person name="Ohtoshi R."/>
            <person name="Malay A.D."/>
            <person name="Moran D.A.P."/>
            <person name="Tomita M."/>
            <person name="Numata K."/>
            <person name="Arakawa K."/>
        </authorList>
    </citation>
    <scope>NUCLEOTIDE SEQUENCE</scope>
</reference>
<dbReference type="Proteomes" id="UP000886998">
    <property type="component" value="Unassembled WGS sequence"/>
</dbReference>
<dbReference type="EMBL" id="BMAV01003132">
    <property type="protein sequence ID" value="GFY42546.1"/>
    <property type="molecule type" value="Genomic_DNA"/>
</dbReference>
<evidence type="ECO:0000313" key="2">
    <source>
        <dbReference type="Proteomes" id="UP000886998"/>
    </source>
</evidence>
<proteinExistence type="predicted"/>
<accession>A0A8X6WYL0</accession>
<dbReference type="AlphaFoldDB" id="A0A8X6WYL0"/>
<evidence type="ECO:0000313" key="1">
    <source>
        <dbReference type="EMBL" id="GFY42546.1"/>
    </source>
</evidence>
<protein>
    <submittedName>
        <fullName evidence="1">Uncharacterized protein</fullName>
    </submittedName>
</protein>